<gene>
    <name evidence="3" type="ORF">GCM10022231_29940</name>
</gene>
<feature type="domain" description="WCX" evidence="2">
    <location>
        <begin position="247"/>
        <end position="323"/>
    </location>
</feature>
<dbReference type="Pfam" id="PF25583">
    <property type="entry name" value="WCX"/>
    <property type="match status" value="1"/>
</dbReference>
<evidence type="ECO:0000313" key="4">
    <source>
        <dbReference type="Proteomes" id="UP001418444"/>
    </source>
</evidence>
<evidence type="ECO:0000259" key="2">
    <source>
        <dbReference type="Pfam" id="PF25583"/>
    </source>
</evidence>
<dbReference type="InterPro" id="IPR051534">
    <property type="entry name" value="CBASS_pafABC_assoc_protein"/>
</dbReference>
<dbReference type="EMBL" id="BAAAZW010000009">
    <property type="protein sequence ID" value="GAA3966906.1"/>
    <property type="molecule type" value="Genomic_DNA"/>
</dbReference>
<comment type="caution">
    <text evidence="3">The sequence shown here is derived from an EMBL/GenBank/DDBJ whole genome shotgun (WGS) entry which is preliminary data.</text>
</comment>
<dbReference type="InterPro" id="IPR026881">
    <property type="entry name" value="WYL_dom"/>
</dbReference>
<evidence type="ECO:0000259" key="1">
    <source>
        <dbReference type="Pfam" id="PF13280"/>
    </source>
</evidence>
<sequence length="332" mass="35658">MTTAKNERLLNLVICLMHTRTYVTAAYLRKNVTGYNDQNKSEEAFKRMLERDKAELRALGIPVETGYPPLGGDEGYRIKREHYALTEISLERDEAAAVAAAAAVWHDPDVAVESQTAMLKLRAAGIDASPPEELGFSPAGRGRSMGDERAFRGLLSAIGESRPVTFAHRTGAGVAERTLEPWGVISNSGRWYVVGHDRDRGQTRTFRVSRISDVVAVGDAGEVRVPDGVDLARLVADAVEGAAPAEPATATLWLADGRAVALRRWATGVTDRELHGEPGQEVTVEIRSRTDLIRMVLSAGSDAVILDPPDLRAAVIAELDALAASAGGGDAR</sequence>
<dbReference type="PANTHER" id="PTHR34580">
    <property type="match status" value="1"/>
</dbReference>
<name>A0ABP7PJU3_9ACTN</name>
<dbReference type="PROSITE" id="PS52050">
    <property type="entry name" value="WYL"/>
    <property type="match status" value="1"/>
</dbReference>
<dbReference type="PANTHER" id="PTHR34580:SF3">
    <property type="entry name" value="PROTEIN PAFB"/>
    <property type="match status" value="1"/>
</dbReference>
<accession>A0ABP7PJU3</accession>
<dbReference type="InterPro" id="IPR057727">
    <property type="entry name" value="WCX_dom"/>
</dbReference>
<feature type="domain" description="WYL" evidence="1">
    <location>
        <begin position="150"/>
        <end position="214"/>
    </location>
</feature>
<evidence type="ECO:0000313" key="3">
    <source>
        <dbReference type="EMBL" id="GAA3966906.1"/>
    </source>
</evidence>
<reference evidence="4" key="1">
    <citation type="journal article" date="2019" name="Int. J. Syst. Evol. Microbiol.">
        <title>The Global Catalogue of Microorganisms (GCM) 10K type strain sequencing project: providing services to taxonomists for standard genome sequencing and annotation.</title>
        <authorList>
            <consortium name="The Broad Institute Genomics Platform"/>
            <consortium name="The Broad Institute Genome Sequencing Center for Infectious Disease"/>
            <person name="Wu L."/>
            <person name="Ma J."/>
        </authorList>
    </citation>
    <scope>NUCLEOTIDE SEQUENCE [LARGE SCALE GENOMIC DNA]</scope>
    <source>
        <strain evidence="4">JCM 16923</strain>
    </source>
</reference>
<dbReference type="Proteomes" id="UP001418444">
    <property type="component" value="Unassembled WGS sequence"/>
</dbReference>
<organism evidence="3 4">
    <name type="scientific">Gordonia caeni</name>
    <dbReference type="NCBI Taxonomy" id="1007097"/>
    <lineage>
        <taxon>Bacteria</taxon>
        <taxon>Bacillati</taxon>
        <taxon>Actinomycetota</taxon>
        <taxon>Actinomycetes</taxon>
        <taxon>Mycobacteriales</taxon>
        <taxon>Gordoniaceae</taxon>
        <taxon>Gordonia</taxon>
    </lineage>
</organism>
<dbReference type="RefSeq" id="WP_344785189.1">
    <property type="nucleotide sequence ID" value="NZ_BAAAZW010000009.1"/>
</dbReference>
<keyword evidence="4" id="KW-1185">Reference proteome</keyword>
<dbReference type="Pfam" id="PF13280">
    <property type="entry name" value="WYL"/>
    <property type="match status" value="1"/>
</dbReference>
<proteinExistence type="predicted"/>
<protein>
    <submittedName>
        <fullName evidence="3">YafY family protein</fullName>
    </submittedName>
</protein>